<dbReference type="Proteomes" id="UP000437709">
    <property type="component" value="Unassembled WGS sequence"/>
</dbReference>
<name>A0A6N7EDH3_9MICO</name>
<dbReference type="EMBL" id="WHPC01000006">
    <property type="protein sequence ID" value="MPV36050.1"/>
    <property type="molecule type" value="Genomic_DNA"/>
</dbReference>
<dbReference type="AlphaFoldDB" id="A0A6N7EDH3"/>
<sequence length="91" mass="9452">MPALLAVALVLAACAAGPNAAAGPDQAGFWSGLWHGLITPVTFIVSLFDDDVSVYEVVNNGNWYDFGFMLGVSTIFSGTAGSARSAGRRRS</sequence>
<evidence type="ECO:0000256" key="1">
    <source>
        <dbReference type="SAM" id="Phobius"/>
    </source>
</evidence>
<organism evidence="3 4">
    <name type="scientific">Georgenia subflava</name>
    <dbReference type="NCBI Taxonomy" id="1622177"/>
    <lineage>
        <taxon>Bacteria</taxon>
        <taxon>Bacillati</taxon>
        <taxon>Actinomycetota</taxon>
        <taxon>Actinomycetes</taxon>
        <taxon>Micrococcales</taxon>
        <taxon>Bogoriellaceae</taxon>
        <taxon>Georgenia</taxon>
    </lineage>
</organism>
<feature type="transmembrane region" description="Helical" evidence="1">
    <location>
        <begin position="63"/>
        <end position="83"/>
    </location>
</feature>
<evidence type="ECO:0000313" key="3">
    <source>
        <dbReference type="EMBL" id="MPV36050.1"/>
    </source>
</evidence>
<keyword evidence="1" id="KW-1133">Transmembrane helix</keyword>
<comment type="caution">
    <text evidence="3">The sequence shown here is derived from an EMBL/GenBank/DDBJ whole genome shotgun (WGS) entry which is preliminary data.</text>
</comment>
<feature type="chain" id="PRO_5039262468" evidence="2">
    <location>
        <begin position="22"/>
        <end position="91"/>
    </location>
</feature>
<evidence type="ECO:0000256" key="2">
    <source>
        <dbReference type="SAM" id="SignalP"/>
    </source>
</evidence>
<protein>
    <submittedName>
        <fullName evidence="3">Uncharacterized protein</fullName>
    </submittedName>
</protein>
<feature type="signal peptide" evidence="2">
    <location>
        <begin position="1"/>
        <end position="21"/>
    </location>
</feature>
<dbReference type="RefSeq" id="WP_152193739.1">
    <property type="nucleotide sequence ID" value="NZ_VUKD01000001.1"/>
</dbReference>
<accession>A0A6N7EDH3</accession>
<gene>
    <name evidence="3" type="ORF">GB881_03140</name>
</gene>
<proteinExistence type="predicted"/>
<evidence type="ECO:0000313" key="4">
    <source>
        <dbReference type="Proteomes" id="UP000437709"/>
    </source>
</evidence>
<keyword evidence="1" id="KW-0472">Membrane</keyword>
<keyword evidence="4" id="KW-1185">Reference proteome</keyword>
<keyword evidence="2" id="KW-0732">Signal</keyword>
<reference evidence="3 4" key="1">
    <citation type="submission" date="2019-10" db="EMBL/GenBank/DDBJ databases">
        <title>Georgenia wutianyii sp. nov. and Georgenia yuyongxinii sp. nov. isolated from plateau pika (Ochotona curzoniae) in the Qinghai-Tibet plateau of China.</title>
        <authorList>
            <person name="Tian Z."/>
        </authorList>
    </citation>
    <scope>NUCLEOTIDE SEQUENCE [LARGE SCALE GENOMIC DNA]</scope>
    <source>
        <strain evidence="3 4">JCM 19765</strain>
    </source>
</reference>
<keyword evidence="1" id="KW-0812">Transmembrane</keyword>